<feature type="region of interest" description="Disordered" evidence="1">
    <location>
        <begin position="171"/>
        <end position="191"/>
    </location>
</feature>
<evidence type="ECO:0000256" key="1">
    <source>
        <dbReference type="SAM" id="MobiDB-lite"/>
    </source>
</evidence>
<keyword evidence="3" id="KW-1185">Reference proteome</keyword>
<reference evidence="2 3" key="1">
    <citation type="journal article" date="2019" name="Commun. Biol.">
        <title>The bagworm genome reveals a unique fibroin gene that provides high tensile strength.</title>
        <authorList>
            <person name="Kono N."/>
            <person name="Nakamura H."/>
            <person name="Ohtoshi R."/>
            <person name="Tomita M."/>
            <person name="Numata K."/>
            <person name="Arakawa K."/>
        </authorList>
    </citation>
    <scope>NUCLEOTIDE SEQUENCE [LARGE SCALE GENOMIC DNA]</scope>
</reference>
<evidence type="ECO:0000313" key="3">
    <source>
        <dbReference type="Proteomes" id="UP000299102"/>
    </source>
</evidence>
<organism evidence="2 3">
    <name type="scientific">Eumeta variegata</name>
    <name type="common">Bagworm moth</name>
    <name type="synonym">Eumeta japonica</name>
    <dbReference type="NCBI Taxonomy" id="151549"/>
    <lineage>
        <taxon>Eukaryota</taxon>
        <taxon>Metazoa</taxon>
        <taxon>Ecdysozoa</taxon>
        <taxon>Arthropoda</taxon>
        <taxon>Hexapoda</taxon>
        <taxon>Insecta</taxon>
        <taxon>Pterygota</taxon>
        <taxon>Neoptera</taxon>
        <taxon>Endopterygota</taxon>
        <taxon>Lepidoptera</taxon>
        <taxon>Glossata</taxon>
        <taxon>Ditrysia</taxon>
        <taxon>Tineoidea</taxon>
        <taxon>Psychidae</taxon>
        <taxon>Oiketicinae</taxon>
        <taxon>Eumeta</taxon>
    </lineage>
</organism>
<gene>
    <name evidence="2" type="ORF">EVAR_55971_1</name>
</gene>
<sequence>MFFEIQNQPTGYATIFCSSTSITLAELNRITDQSDTSSVDQFNSSVYTAKYTSEFSIQFRSDNSERSWSTMLKIVPGNEIACTTRPRGRTAPRLGCQSNIKPCQHLTSDSSQYRNFSSFKFFPTYTTAQPALVENALAQIQRTTWRGVHYALGVFDQRRAGRSCSRLAAPRLAPARPAGGGGDGGTRRRRGLGYVTSRRVRPTQVTGRSAGLLRVVTRCVVLLYIFSRIQSNSAEQYMENYKNRLLLKKKYSNVAIANWEYNGLPQHGQQPDDTVKVASLRCLHLIQDFTLWKELLFGEPRVLHPACAVHTIYARLLTTHYQSLSERGSEWCLPSRCTQTR</sequence>
<comment type="caution">
    <text evidence="2">The sequence shown here is derived from an EMBL/GenBank/DDBJ whole genome shotgun (WGS) entry which is preliminary data.</text>
</comment>
<name>A0A4C1YR44_EUMVA</name>
<dbReference type="AlphaFoldDB" id="A0A4C1YR44"/>
<proteinExistence type="predicted"/>
<accession>A0A4C1YR44</accession>
<dbReference type="Proteomes" id="UP000299102">
    <property type="component" value="Unassembled WGS sequence"/>
</dbReference>
<dbReference type="EMBL" id="BGZK01001392">
    <property type="protein sequence ID" value="GBP78931.1"/>
    <property type="molecule type" value="Genomic_DNA"/>
</dbReference>
<evidence type="ECO:0000313" key="2">
    <source>
        <dbReference type="EMBL" id="GBP78931.1"/>
    </source>
</evidence>
<protein>
    <submittedName>
        <fullName evidence="2">Uncharacterized protein</fullName>
    </submittedName>
</protein>